<dbReference type="InterPro" id="IPR022761">
    <property type="entry name" value="Fumarate_lyase_N"/>
</dbReference>
<dbReference type="InterPro" id="IPR005677">
    <property type="entry name" value="Fum_hydII"/>
</dbReference>
<name>A0ABQ8U785_9EUKA</name>
<feature type="domain" description="Fumarate lyase N-terminal" evidence="4">
    <location>
        <begin position="16"/>
        <end position="347"/>
    </location>
</feature>
<gene>
    <name evidence="6" type="ORF">PAPYR_10666</name>
</gene>
<dbReference type="Pfam" id="PF10415">
    <property type="entry name" value="FumaraseC_C"/>
    <property type="match status" value="1"/>
</dbReference>
<protein>
    <recommendedName>
        <fullName evidence="2">fumarate hydratase</fullName>
        <ecNumber evidence="2">4.2.1.2</ecNumber>
    </recommendedName>
</protein>
<dbReference type="EC" id="4.2.1.2" evidence="2"/>
<sequence>MEQEGRTESDTFGTLSIPHGIYWGAQTQRCIDNFSSFHHQAPIPFELIHALALMKHACCLANRDFGDLSSEKATAIATACAEIYSGRHDRQFPLTMWQIGSGTASNMNVNEVIANRAIELMGGQIGSKKPVHPNDDVNLAQSTNDIMPSAMNVATVRSVQTRLLPALRHMAEALEQKAQAFQDIVKIGRTHLMDATPLTLGQEFASYYAQVLASIQRVDASLSSIRDLPIGGTAVGNGMNSRPGFGERVVHHLNRLTENLFAFTATGNKLSQMAAHDGLVAVSGSIKATATAMHKIAFDLRLLGSGPRCGLNELALPANEPGSSIMPGKVNPTQPEAMAMASVQVIGLDTAVSMAGALGHLELNTYKPLIIANILTEVNFPEQNRFHPLCQVDLLVAAITSVTDRCIVGLQACPANIQAHLERSLMLVWRALPKMGHTASGQVTALSPHIGYDSAAKIALYAHEKGCTLQEAAQVVAQISPARFREMVDPYDMVGPRDAKPKESGQ</sequence>
<dbReference type="InterPro" id="IPR008948">
    <property type="entry name" value="L-Aspartase-like"/>
</dbReference>
<dbReference type="InterPro" id="IPR018951">
    <property type="entry name" value="Fumarase_C_C"/>
</dbReference>
<comment type="caution">
    <text evidence="6">The sequence shown here is derived from an EMBL/GenBank/DDBJ whole genome shotgun (WGS) entry which is preliminary data.</text>
</comment>
<dbReference type="PANTHER" id="PTHR11444:SF1">
    <property type="entry name" value="FUMARATE HYDRATASE, MITOCHONDRIAL"/>
    <property type="match status" value="1"/>
</dbReference>
<evidence type="ECO:0000259" key="4">
    <source>
        <dbReference type="Pfam" id="PF00206"/>
    </source>
</evidence>
<dbReference type="InterPro" id="IPR020557">
    <property type="entry name" value="Fumarate_lyase_CS"/>
</dbReference>
<evidence type="ECO:0000259" key="5">
    <source>
        <dbReference type="Pfam" id="PF10415"/>
    </source>
</evidence>
<evidence type="ECO:0000256" key="1">
    <source>
        <dbReference type="ARBA" id="ARBA00009084"/>
    </source>
</evidence>
<comment type="similarity">
    <text evidence="1">Belongs to the class-II fumarase/aspartase family. Fumarase subfamily.</text>
</comment>
<evidence type="ECO:0000256" key="3">
    <source>
        <dbReference type="ARBA" id="ARBA00023239"/>
    </source>
</evidence>
<evidence type="ECO:0000313" key="6">
    <source>
        <dbReference type="EMBL" id="KAJ4454583.1"/>
    </source>
</evidence>
<dbReference type="Proteomes" id="UP001141327">
    <property type="component" value="Unassembled WGS sequence"/>
</dbReference>
<reference evidence="6" key="1">
    <citation type="journal article" date="2022" name="bioRxiv">
        <title>Genomics of Preaxostyla Flagellates Illuminates Evolutionary Transitions and the Path Towards Mitochondrial Loss.</title>
        <authorList>
            <person name="Novak L.V.F."/>
            <person name="Treitli S.C."/>
            <person name="Pyrih J."/>
            <person name="Halakuc P."/>
            <person name="Pipaliya S.V."/>
            <person name="Vacek V."/>
            <person name="Brzon O."/>
            <person name="Soukal P."/>
            <person name="Eme L."/>
            <person name="Dacks J.B."/>
            <person name="Karnkowska A."/>
            <person name="Elias M."/>
            <person name="Hampl V."/>
        </authorList>
    </citation>
    <scope>NUCLEOTIDE SEQUENCE</scope>
    <source>
        <strain evidence="6">RCP-MX</strain>
    </source>
</reference>
<keyword evidence="7" id="KW-1185">Reference proteome</keyword>
<evidence type="ECO:0000256" key="2">
    <source>
        <dbReference type="ARBA" id="ARBA00012921"/>
    </source>
</evidence>
<dbReference type="Pfam" id="PF00206">
    <property type="entry name" value="Lyase_1"/>
    <property type="match status" value="1"/>
</dbReference>
<dbReference type="InterPro" id="IPR000362">
    <property type="entry name" value="Fumarate_lyase_fam"/>
</dbReference>
<dbReference type="EMBL" id="JAPMOS010000146">
    <property type="protein sequence ID" value="KAJ4454583.1"/>
    <property type="molecule type" value="Genomic_DNA"/>
</dbReference>
<dbReference type="PROSITE" id="PS00163">
    <property type="entry name" value="FUMARATE_LYASES"/>
    <property type="match status" value="1"/>
</dbReference>
<dbReference type="HAMAP" id="MF_00743">
    <property type="entry name" value="FumaraseC"/>
    <property type="match status" value="1"/>
</dbReference>
<dbReference type="PANTHER" id="PTHR11444">
    <property type="entry name" value="ASPARTATEAMMONIA/ARGININOSUCCINATE/ADENYLOSUCCINATE LYASE"/>
    <property type="match status" value="1"/>
</dbReference>
<proteinExistence type="inferred from homology"/>
<dbReference type="InterPro" id="IPR024083">
    <property type="entry name" value="Fumarase/histidase_N"/>
</dbReference>
<dbReference type="PRINTS" id="PR00149">
    <property type="entry name" value="FUMRATELYASE"/>
</dbReference>
<feature type="domain" description="Fumarase C C-terminal" evidence="5">
    <location>
        <begin position="443"/>
        <end position="494"/>
    </location>
</feature>
<dbReference type="Gene3D" id="1.20.200.10">
    <property type="entry name" value="Fumarase/aspartase (Central domain)"/>
    <property type="match status" value="1"/>
</dbReference>
<dbReference type="SUPFAM" id="SSF48557">
    <property type="entry name" value="L-aspartase-like"/>
    <property type="match status" value="1"/>
</dbReference>
<dbReference type="Gene3D" id="1.10.40.30">
    <property type="entry name" value="Fumarase/aspartase (C-terminal domain)"/>
    <property type="match status" value="1"/>
</dbReference>
<keyword evidence="3" id="KW-0456">Lyase</keyword>
<organism evidence="6 7">
    <name type="scientific">Paratrimastix pyriformis</name>
    <dbReference type="NCBI Taxonomy" id="342808"/>
    <lineage>
        <taxon>Eukaryota</taxon>
        <taxon>Metamonada</taxon>
        <taxon>Preaxostyla</taxon>
        <taxon>Paratrimastigidae</taxon>
        <taxon>Paratrimastix</taxon>
    </lineage>
</organism>
<dbReference type="Gene3D" id="1.10.275.10">
    <property type="entry name" value="Fumarase/aspartase (N-terminal domain)"/>
    <property type="match status" value="1"/>
</dbReference>
<evidence type="ECO:0000313" key="7">
    <source>
        <dbReference type="Proteomes" id="UP001141327"/>
    </source>
</evidence>
<accession>A0ABQ8U785</accession>